<evidence type="ECO:0000313" key="14">
    <source>
        <dbReference type="Proteomes" id="UP000283589"/>
    </source>
</evidence>
<evidence type="ECO:0000256" key="5">
    <source>
        <dbReference type="ARBA" id="ARBA00023136"/>
    </source>
</evidence>
<dbReference type="EMBL" id="QRPV01000008">
    <property type="protein sequence ID" value="RHM43603.1"/>
    <property type="molecule type" value="Genomic_DNA"/>
</dbReference>
<proteinExistence type="inferred from homology"/>
<feature type="chain" id="PRO_5044602249" evidence="8">
    <location>
        <begin position="33"/>
        <end position="1123"/>
    </location>
</feature>
<dbReference type="NCBIfam" id="TIGR04057">
    <property type="entry name" value="SusC_RagA_signa"/>
    <property type="match status" value="1"/>
</dbReference>
<dbReference type="InterPro" id="IPR023997">
    <property type="entry name" value="TonB-dep_OMP_SusC/RagA_CS"/>
</dbReference>
<keyword evidence="8" id="KW-0732">Signal</keyword>
<evidence type="ECO:0000256" key="7">
    <source>
        <dbReference type="PROSITE-ProRule" id="PRU01360"/>
    </source>
</evidence>
<evidence type="ECO:0000313" key="13">
    <source>
        <dbReference type="EMBL" id="RHM43603.1"/>
    </source>
</evidence>
<dbReference type="Gene3D" id="2.60.40.1120">
    <property type="entry name" value="Carboxypeptidase-like, regulatory domain"/>
    <property type="match status" value="1"/>
</dbReference>
<dbReference type="STRING" id="1121130.GCA_000519105_01602"/>
<reference evidence="14 15" key="1">
    <citation type="submission" date="2018-08" db="EMBL/GenBank/DDBJ databases">
        <title>A genome reference for cultivated species of the human gut microbiota.</title>
        <authorList>
            <person name="Zou Y."/>
            <person name="Xue W."/>
            <person name="Luo G."/>
        </authorList>
    </citation>
    <scope>NUCLEOTIDE SEQUENCE [LARGE SCALE GENOMIC DNA]</scope>
    <source>
        <strain evidence="11 14">AF14-49</strain>
        <strain evidence="13 15">AF34-33</strain>
        <strain evidence="12 16">OF02-7</strain>
    </source>
</reference>
<evidence type="ECO:0000256" key="1">
    <source>
        <dbReference type="ARBA" id="ARBA00004571"/>
    </source>
</evidence>
<dbReference type="OrthoDB" id="668629at2"/>
<evidence type="ECO:0000313" key="16">
    <source>
        <dbReference type="Proteomes" id="UP000286063"/>
    </source>
</evidence>
<evidence type="ECO:0000313" key="10">
    <source>
        <dbReference type="EMBL" id="QRO50067.1"/>
    </source>
</evidence>
<feature type="signal peptide" evidence="8">
    <location>
        <begin position="1"/>
        <end position="32"/>
    </location>
</feature>
<evidence type="ECO:0000256" key="2">
    <source>
        <dbReference type="ARBA" id="ARBA00022448"/>
    </source>
</evidence>
<keyword evidence="17" id="KW-1185">Reference proteome</keyword>
<evidence type="ECO:0000313" key="15">
    <source>
        <dbReference type="Proteomes" id="UP000286038"/>
    </source>
</evidence>
<dbReference type="EMBL" id="QSCR01000001">
    <property type="protein sequence ID" value="RGY21407.1"/>
    <property type="molecule type" value="Genomic_DNA"/>
</dbReference>
<evidence type="ECO:0000256" key="6">
    <source>
        <dbReference type="ARBA" id="ARBA00023237"/>
    </source>
</evidence>
<reference evidence="10 17" key="2">
    <citation type="submission" date="2021-02" db="EMBL/GenBank/DDBJ databases">
        <title>FDA dAtabase for Regulatory Grade micrObial Sequences (FDA-ARGOS): Supporting development and validation of Infectious Disease Dx tests.</title>
        <authorList>
            <person name="Carlson P."/>
            <person name="Fischbach M."/>
            <person name="Hastie J."/>
            <person name="Bilen M."/>
            <person name="Cheng A."/>
            <person name="Tallon L."/>
            <person name="Sadzewicz L."/>
            <person name="Zhao X."/>
            <person name="Boylan J."/>
            <person name="Ott S."/>
            <person name="Bowen H."/>
            <person name="Vavikolanu K."/>
            <person name="Mehta A."/>
            <person name="Aluvathingal J."/>
            <person name="Nadendla S."/>
            <person name="Yan Y."/>
            <person name="Sichtig H."/>
        </authorList>
    </citation>
    <scope>NUCLEOTIDE SEQUENCE [LARGE SCALE GENOMIC DNA]</scope>
    <source>
        <strain evidence="10 17">FDAARGOS_1229</strain>
    </source>
</reference>
<dbReference type="InterPro" id="IPR012910">
    <property type="entry name" value="Plug_dom"/>
</dbReference>
<keyword evidence="6 7" id="KW-0998">Cell outer membrane</keyword>
<dbReference type="Gene3D" id="2.170.130.10">
    <property type="entry name" value="TonB-dependent receptor, plug domain"/>
    <property type="match status" value="1"/>
</dbReference>
<dbReference type="Gene3D" id="2.40.170.20">
    <property type="entry name" value="TonB-dependent receptor, beta-barrel domain"/>
    <property type="match status" value="1"/>
</dbReference>
<name>A0A412X0S7_9BACT</name>
<sequence length="1123" mass="126245">MQKKKCLCRDLIIKSICCVFLYALLPVSSVFGQEQDYKKTRVTLNVKDMKLNDVLDTLASVAKVRFFYNHSQVDVNKKVSFNVKDRELDYVLMLALGDQPVSVEYQVNRVVVLKYQKPTQGVTIYKISGIVIDASTKEPLPGASIILKENKGMGVVTDFDGKFFIEVPQGTSALLVSFVGYEEETVNVTGGNMENLEIKLTEKTTEIEDVVVTGMAPRKVESFSGGYVSVKGSELKKISPNNLLKALQVFDPSFRIVENNNAGSNPNAMPEFRLRGDVQLGNGGVDANSMEMMMGDYSQRPNMPLFVLDGFETTLQRIVDLDPERVESITILKDAAATAIYGSKASNGVLVVETKKPLPGALNISYSMNMGISVPDLSDYNLMDAEEKLEYERMAGVFSTTSQLNYYNKYKEEILRGVDTYWLSEPLRTAVTHRHTLTMEGGDEALRYNLGINYSREPGVMKESGRNSMGLNLSLQYRRKKWNIQNQLSLTNVRGDNSPYGSFSQYTKLNPYYRKTDENGRYTSLLDQKKLPGEGGGTVNIVNPLYNLLWKYKDFTENFSVVDNFNIECAILDNLRVSAGASITKGTSRMEVFKSMNHTDFLAEQDLTRKGSYNKSTGDNVSWSVNASVNYNYTKDKHLLSLFGRWNVDESKSNSVNLSAMGFPNDNMDDFLFAYEMEDRVSGTESTSRTVGIIGQVSYMYDMRFSVDFSIRGDLSSQFGANTGMAPFWAAGARWNLHREKWLQNTIISNLVLRGSYGVTGSQSYSPYQAKETYSYDDLLFPYPSSDILGAQLKGMGNPDLGWSTTENRSLAVEIGLWNSRVNASFSYYNNYTDELLLDYNMAPSTGFATKTMNVGAVENEGYDISLSVMPIQDYERQIQWSVSMNGSHNRNVIKKISNEMKAMNQKNLEKKNGSPEAIYEEGKSTTQLFVVPSLGIDPATGQEVFLNRNGEKTYIWDPLDKVAIGDTEPKLRGAVSSAFTYKNWSVSLACSYEFGGWWYNQTLVDKIENSSAAYNLDRRALSHRWSENNRDARYKAIKMTNQDTGMSSRFAQKRNEFSFTSLAVGYRFDPKNFKFLQACRIASVSLNATMEELGRISSIRTERGLDYPFARTFSVSLSVLFN</sequence>
<organism evidence="11 14">
    <name type="scientific">Butyricimonas virosa</name>
    <dbReference type="NCBI Taxonomy" id="544645"/>
    <lineage>
        <taxon>Bacteria</taxon>
        <taxon>Pseudomonadati</taxon>
        <taxon>Bacteroidota</taxon>
        <taxon>Bacteroidia</taxon>
        <taxon>Bacteroidales</taxon>
        <taxon>Odoribacteraceae</taxon>
        <taxon>Butyricimonas</taxon>
    </lineage>
</organism>
<dbReference type="EMBL" id="QRZA01000011">
    <property type="protein sequence ID" value="RGV33745.1"/>
    <property type="molecule type" value="Genomic_DNA"/>
</dbReference>
<keyword evidence="3 7" id="KW-1134">Transmembrane beta strand</keyword>
<accession>A0A412X0S7</accession>
<protein>
    <submittedName>
        <fullName evidence="11">SusC/RagA family TonB-linked outer membrane protein</fullName>
    </submittedName>
</protein>
<evidence type="ECO:0000256" key="8">
    <source>
        <dbReference type="SAM" id="SignalP"/>
    </source>
</evidence>
<dbReference type="SUPFAM" id="SSF49464">
    <property type="entry name" value="Carboxypeptidase regulatory domain-like"/>
    <property type="match status" value="1"/>
</dbReference>
<evidence type="ECO:0000313" key="17">
    <source>
        <dbReference type="Proteomes" id="UP000654720"/>
    </source>
</evidence>
<keyword evidence="5 7" id="KW-0472">Membrane</keyword>
<comment type="similarity">
    <text evidence="7">Belongs to the TonB-dependent receptor family.</text>
</comment>
<evidence type="ECO:0000313" key="11">
    <source>
        <dbReference type="EMBL" id="RGV33745.1"/>
    </source>
</evidence>
<dbReference type="InterPro" id="IPR023996">
    <property type="entry name" value="TonB-dep_OMP_SusC/RagA"/>
</dbReference>
<dbReference type="InterPro" id="IPR039426">
    <property type="entry name" value="TonB-dep_rcpt-like"/>
</dbReference>
<dbReference type="Proteomes" id="UP000654720">
    <property type="component" value="Chromosome"/>
</dbReference>
<dbReference type="GO" id="GO:0009279">
    <property type="term" value="C:cell outer membrane"/>
    <property type="evidence" value="ECO:0007669"/>
    <property type="project" value="UniProtKB-SubCell"/>
</dbReference>
<dbReference type="PROSITE" id="PS52016">
    <property type="entry name" value="TONB_DEPENDENT_REC_3"/>
    <property type="match status" value="1"/>
</dbReference>
<dbReference type="InterPro" id="IPR037066">
    <property type="entry name" value="Plug_dom_sf"/>
</dbReference>
<dbReference type="SUPFAM" id="SSF56935">
    <property type="entry name" value="Porins"/>
    <property type="match status" value="1"/>
</dbReference>
<dbReference type="Pfam" id="PF07715">
    <property type="entry name" value="Plug"/>
    <property type="match status" value="1"/>
</dbReference>
<dbReference type="Proteomes" id="UP000283589">
    <property type="component" value="Unassembled WGS sequence"/>
</dbReference>
<evidence type="ECO:0000313" key="12">
    <source>
        <dbReference type="EMBL" id="RGY21407.1"/>
    </source>
</evidence>
<comment type="subcellular location">
    <subcellularLocation>
        <location evidence="1 7">Cell outer membrane</location>
        <topology evidence="1 7">Multi-pass membrane protein</topology>
    </subcellularLocation>
</comment>
<dbReference type="Pfam" id="PF13715">
    <property type="entry name" value="CarbopepD_reg_2"/>
    <property type="match status" value="1"/>
</dbReference>
<dbReference type="AlphaFoldDB" id="A0A412X0S7"/>
<gene>
    <name evidence="11" type="ORF">DWW18_10100</name>
    <name evidence="13" type="ORF">DWZ68_08670</name>
    <name evidence="12" type="ORF">DXA50_00710</name>
    <name evidence="10" type="ORF">I6J59_19780</name>
</gene>
<evidence type="ECO:0000259" key="9">
    <source>
        <dbReference type="Pfam" id="PF07715"/>
    </source>
</evidence>
<dbReference type="InterPro" id="IPR008969">
    <property type="entry name" value="CarboxyPept-like_regulatory"/>
</dbReference>
<keyword evidence="2 7" id="KW-0813">Transport</keyword>
<evidence type="ECO:0000256" key="3">
    <source>
        <dbReference type="ARBA" id="ARBA00022452"/>
    </source>
</evidence>
<dbReference type="NCBIfam" id="TIGR04056">
    <property type="entry name" value="OMP_RagA_SusC"/>
    <property type="match status" value="1"/>
</dbReference>
<evidence type="ECO:0000256" key="4">
    <source>
        <dbReference type="ARBA" id="ARBA00022692"/>
    </source>
</evidence>
<dbReference type="InterPro" id="IPR036942">
    <property type="entry name" value="Beta-barrel_TonB_sf"/>
</dbReference>
<feature type="domain" description="TonB-dependent receptor plug" evidence="9">
    <location>
        <begin position="229"/>
        <end position="349"/>
    </location>
</feature>
<dbReference type="Proteomes" id="UP000286063">
    <property type="component" value="Unassembled WGS sequence"/>
</dbReference>
<dbReference type="EMBL" id="CP069450">
    <property type="protein sequence ID" value="QRO50067.1"/>
    <property type="molecule type" value="Genomic_DNA"/>
</dbReference>
<keyword evidence="4 7" id="KW-0812">Transmembrane</keyword>
<dbReference type="Proteomes" id="UP000286038">
    <property type="component" value="Unassembled WGS sequence"/>
</dbReference>